<name>A0A2R5GA15_9STRA</name>
<feature type="region of interest" description="Disordered" evidence="1">
    <location>
        <begin position="1"/>
        <end position="83"/>
    </location>
</feature>
<protein>
    <submittedName>
        <fullName evidence="2">Uncharacterized protein</fullName>
    </submittedName>
</protein>
<evidence type="ECO:0000313" key="2">
    <source>
        <dbReference type="EMBL" id="GBG27425.1"/>
    </source>
</evidence>
<comment type="caution">
    <text evidence="2">The sequence shown here is derived from an EMBL/GenBank/DDBJ whole genome shotgun (WGS) entry which is preliminary data.</text>
</comment>
<dbReference type="InParanoid" id="A0A2R5GA15"/>
<keyword evidence="3" id="KW-1185">Reference proteome</keyword>
<dbReference type="Proteomes" id="UP000241890">
    <property type="component" value="Unassembled WGS sequence"/>
</dbReference>
<feature type="region of interest" description="Disordered" evidence="1">
    <location>
        <begin position="236"/>
        <end position="292"/>
    </location>
</feature>
<dbReference type="SUPFAM" id="SSF48371">
    <property type="entry name" value="ARM repeat"/>
    <property type="match status" value="1"/>
</dbReference>
<reference evidence="2 3" key="1">
    <citation type="submission" date="2017-12" db="EMBL/GenBank/DDBJ databases">
        <title>Sequencing, de novo assembly and annotation of complete genome of a new Thraustochytrid species, strain FCC1311.</title>
        <authorList>
            <person name="Sedici K."/>
            <person name="Godart F."/>
            <person name="Aiese Cigliano R."/>
            <person name="Sanseverino W."/>
            <person name="Barakat M."/>
            <person name="Ortet P."/>
            <person name="Marechal E."/>
            <person name="Cagnac O."/>
            <person name="Amato A."/>
        </authorList>
    </citation>
    <scope>NUCLEOTIDE SEQUENCE [LARGE SCALE GENOMIC DNA]</scope>
</reference>
<evidence type="ECO:0000256" key="1">
    <source>
        <dbReference type="SAM" id="MobiDB-lite"/>
    </source>
</evidence>
<feature type="compositionally biased region" description="Polar residues" evidence="1">
    <location>
        <begin position="236"/>
        <end position="252"/>
    </location>
</feature>
<dbReference type="EMBL" id="BEYU01000030">
    <property type="protein sequence ID" value="GBG27425.1"/>
    <property type="molecule type" value="Genomic_DNA"/>
</dbReference>
<accession>A0A2R5GA15</accession>
<organism evidence="2 3">
    <name type="scientific">Hondaea fermentalgiana</name>
    <dbReference type="NCBI Taxonomy" id="2315210"/>
    <lineage>
        <taxon>Eukaryota</taxon>
        <taxon>Sar</taxon>
        <taxon>Stramenopiles</taxon>
        <taxon>Bigyra</taxon>
        <taxon>Labyrinthulomycetes</taxon>
        <taxon>Thraustochytrida</taxon>
        <taxon>Thraustochytriidae</taxon>
        <taxon>Hondaea</taxon>
    </lineage>
</organism>
<feature type="compositionally biased region" description="Low complexity" evidence="1">
    <location>
        <begin position="411"/>
        <end position="426"/>
    </location>
</feature>
<dbReference type="InterPro" id="IPR016024">
    <property type="entry name" value="ARM-type_fold"/>
</dbReference>
<gene>
    <name evidence="2" type="ORF">FCC1311_036462</name>
</gene>
<proteinExistence type="predicted"/>
<sequence length="786" mass="84968">MSSSITGNGSHSGTDFECLDPAHDESDEESEARAQGRARQINNPEEEEGDDVDVDDEVDVGDEEEDDDEVVELDDEESSSMMSDDLASFASSINPGTVATHLTANSLTSTGRKLDVATLFAEQRRFEEANDKVKVSVALDGGPPLEVFVSVAENGLLKYTSDGNLEVTCASGVLRVAVHSSSRGIHHEVEGAFSLQETVRLDAWTELNFVHDAKESAWRFKGFQIRLEAEGKSLRSSAVASTAPLSTAQEVSVSARPHSEEGSLQMQAPSQTQSPPLPQGVQGPAPVMRGPPGFASMPAVAVAPPLPVPAPGMTPPPMPLQLPQQQQAPQPMVPINAEAGFAPTMGKVMNPNADLQQQQQQQQQQQPSMMWFPYGPPPHAGLAGARPGVAPYFMYMPSAYAQMPLMYPGAPDQQGPQPSHPQQQAHMPPPHMLSPHHHHMLQQQQAHMHMPMMPMMPTLDGAMSPPTPVPMGPMMHMPEPEAFETTAASLLDEIQKHSGLDMQELLLRSEWGRGRVLDLLRRKAHPDLYATLLDRIGAGVGVLLLNRFASQVVLEILKSGSAVERERLVDLLDVSAPALMSSTVACNVLLAAIKDMRDEATGKHLLDVILDNVDATELLAHPRALTLALATHSDADERVRAALSAAANPVRLATSRVETARTMVDAKFVDPAYVHVLAHHELGYTILCKDAQLREACVERLDLPTLAKHALAGAKLVQALLDEPSSMMAVAQLLAEAAPSLVFDRTGGRLAEQALRLLLKRSSASEVPNHELLALFEPDVEQQQEE</sequence>
<feature type="region of interest" description="Disordered" evidence="1">
    <location>
        <begin position="407"/>
        <end position="444"/>
    </location>
</feature>
<feature type="compositionally biased region" description="Polar residues" evidence="1">
    <location>
        <begin position="262"/>
        <end position="274"/>
    </location>
</feature>
<feature type="compositionally biased region" description="Polar residues" evidence="1">
    <location>
        <begin position="1"/>
        <end position="13"/>
    </location>
</feature>
<feature type="compositionally biased region" description="Acidic residues" evidence="1">
    <location>
        <begin position="44"/>
        <end position="78"/>
    </location>
</feature>
<evidence type="ECO:0000313" key="3">
    <source>
        <dbReference type="Proteomes" id="UP000241890"/>
    </source>
</evidence>
<dbReference type="AlphaFoldDB" id="A0A2R5GA15"/>